<organism evidence="2 3">
    <name type="scientific">Roseomonas elaeocarpi</name>
    <dbReference type="NCBI Taxonomy" id="907779"/>
    <lineage>
        <taxon>Bacteria</taxon>
        <taxon>Pseudomonadati</taxon>
        <taxon>Pseudomonadota</taxon>
        <taxon>Alphaproteobacteria</taxon>
        <taxon>Acetobacterales</taxon>
        <taxon>Roseomonadaceae</taxon>
        <taxon>Roseomonas</taxon>
    </lineage>
</organism>
<name>A0ABV6JYB3_9PROT</name>
<dbReference type="PRINTS" id="PR00111">
    <property type="entry name" value="ABHYDROLASE"/>
</dbReference>
<dbReference type="RefSeq" id="WP_377046186.1">
    <property type="nucleotide sequence ID" value="NZ_JBHLUN010000015.1"/>
</dbReference>
<dbReference type="InterPro" id="IPR050266">
    <property type="entry name" value="AB_hydrolase_sf"/>
</dbReference>
<dbReference type="Gene3D" id="3.40.50.1820">
    <property type="entry name" value="alpha/beta hydrolase"/>
    <property type="match status" value="1"/>
</dbReference>
<accession>A0ABV6JYB3</accession>
<dbReference type="InterPro" id="IPR029058">
    <property type="entry name" value="AB_hydrolase_fold"/>
</dbReference>
<dbReference type="EMBL" id="JBHLUN010000015">
    <property type="protein sequence ID" value="MFC0410435.1"/>
    <property type="molecule type" value="Genomic_DNA"/>
</dbReference>
<dbReference type="Pfam" id="PF12697">
    <property type="entry name" value="Abhydrolase_6"/>
    <property type="match status" value="1"/>
</dbReference>
<protein>
    <submittedName>
        <fullName evidence="2">Alpha/beta fold hydrolase</fullName>
    </submittedName>
</protein>
<dbReference type="InterPro" id="IPR000073">
    <property type="entry name" value="AB_hydrolase_1"/>
</dbReference>
<keyword evidence="3" id="KW-1185">Reference proteome</keyword>
<dbReference type="PANTHER" id="PTHR43798">
    <property type="entry name" value="MONOACYLGLYCEROL LIPASE"/>
    <property type="match status" value="1"/>
</dbReference>
<proteinExistence type="predicted"/>
<feature type="domain" description="AB hydrolase-1" evidence="1">
    <location>
        <begin position="34"/>
        <end position="270"/>
    </location>
</feature>
<dbReference type="PANTHER" id="PTHR43798:SF33">
    <property type="entry name" value="HYDROLASE, PUTATIVE (AFU_ORTHOLOGUE AFUA_2G14860)-RELATED"/>
    <property type="match status" value="1"/>
</dbReference>
<reference evidence="2 3" key="1">
    <citation type="submission" date="2024-09" db="EMBL/GenBank/DDBJ databases">
        <authorList>
            <person name="Sun Q."/>
            <person name="Mori K."/>
        </authorList>
    </citation>
    <scope>NUCLEOTIDE SEQUENCE [LARGE SCALE GENOMIC DNA]</scope>
    <source>
        <strain evidence="2 3">TBRC 5777</strain>
    </source>
</reference>
<dbReference type="SUPFAM" id="SSF53474">
    <property type="entry name" value="alpha/beta-Hydrolases"/>
    <property type="match status" value="1"/>
</dbReference>
<evidence type="ECO:0000313" key="2">
    <source>
        <dbReference type="EMBL" id="MFC0410435.1"/>
    </source>
</evidence>
<evidence type="ECO:0000259" key="1">
    <source>
        <dbReference type="Pfam" id="PF12697"/>
    </source>
</evidence>
<evidence type="ECO:0000313" key="3">
    <source>
        <dbReference type="Proteomes" id="UP001589865"/>
    </source>
</evidence>
<sequence>MSLLPRNGAARCPLNLFGATLRWTEWGPLDGAPVVCVHGLTRTGRDFDALAQVLAGQGRRVICPDIFGRGLSDWLPDGHLYAVPTYVAALLPVLAALGRPYDWVGTSMGGLIGMMVATVPGNRLRRLVLNDVGPAIPAEALRHIASYLSTGQDFPDLRALEAHLRVIHAPFGPLTDTQWEHLARTSARMTADGRLVLHYDPAIAEPMRQSPPVDVDLWKFWDAVQQPVLVLRGARSELLQPDTVARMLERDGVEAAEVPGCGHAPALMDPGQTALVAEFLGRWLSPQAGLKPEGGR</sequence>
<dbReference type="GO" id="GO:0016787">
    <property type="term" value="F:hydrolase activity"/>
    <property type="evidence" value="ECO:0007669"/>
    <property type="project" value="UniProtKB-KW"/>
</dbReference>
<comment type="caution">
    <text evidence="2">The sequence shown here is derived from an EMBL/GenBank/DDBJ whole genome shotgun (WGS) entry which is preliminary data.</text>
</comment>
<keyword evidence="2" id="KW-0378">Hydrolase</keyword>
<dbReference type="Proteomes" id="UP001589865">
    <property type="component" value="Unassembled WGS sequence"/>
</dbReference>
<gene>
    <name evidence="2" type="ORF">ACFFGY_19450</name>
</gene>